<organism evidence="1 2">
    <name type="scientific">Linnemannia gamsii</name>
    <dbReference type="NCBI Taxonomy" id="64522"/>
    <lineage>
        <taxon>Eukaryota</taxon>
        <taxon>Fungi</taxon>
        <taxon>Fungi incertae sedis</taxon>
        <taxon>Mucoromycota</taxon>
        <taxon>Mortierellomycotina</taxon>
        <taxon>Mortierellomycetes</taxon>
        <taxon>Mortierellales</taxon>
        <taxon>Mortierellaceae</taxon>
        <taxon>Linnemannia</taxon>
    </lineage>
</organism>
<dbReference type="AlphaFoldDB" id="A0A9P6RHA6"/>
<evidence type="ECO:0000313" key="1">
    <source>
        <dbReference type="EMBL" id="KAG0317566.1"/>
    </source>
</evidence>
<comment type="caution">
    <text evidence="1">The sequence shown here is derived from an EMBL/GenBank/DDBJ whole genome shotgun (WGS) entry which is preliminary data.</text>
</comment>
<keyword evidence="2" id="KW-1185">Reference proteome</keyword>
<dbReference type="EMBL" id="JAAAIN010000236">
    <property type="protein sequence ID" value="KAG0317566.1"/>
    <property type="molecule type" value="Genomic_DNA"/>
</dbReference>
<reference evidence="1" key="1">
    <citation type="journal article" date="2020" name="Fungal Divers.">
        <title>Resolving the Mortierellaceae phylogeny through synthesis of multi-gene phylogenetics and phylogenomics.</title>
        <authorList>
            <person name="Vandepol N."/>
            <person name="Liber J."/>
            <person name="Desiro A."/>
            <person name="Na H."/>
            <person name="Kennedy M."/>
            <person name="Barry K."/>
            <person name="Grigoriev I.V."/>
            <person name="Miller A.N."/>
            <person name="O'Donnell K."/>
            <person name="Stajich J.E."/>
            <person name="Bonito G."/>
        </authorList>
    </citation>
    <scope>NUCLEOTIDE SEQUENCE</scope>
    <source>
        <strain evidence="1">NVP60</strain>
    </source>
</reference>
<dbReference type="OrthoDB" id="187171at2759"/>
<protein>
    <submittedName>
        <fullName evidence="1">Uncharacterized protein</fullName>
    </submittedName>
</protein>
<proteinExistence type="predicted"/>
<sequence length="107" mass="11926">MQLLDELPMLYCATVGMFVCIETHFGKQGLWLPTATANWLVLTTIIFSSTSGTLQSFSFQTNYICMVLGGFYFLRAFHTHRCTIRPNPTVSLVIRRALSSLLAAATT</sequence>
<accession>A0A9P6RHA6</accession>
<name>A0A9P6RHA6_9FUNG</name>
<dbReference type="Proteomes" id="UP000823405">
    <property type="component" value="Unassembled WGS sequence"/>
</dbReference>
<evidence type="ECO:0000313" key="2">
    <source>
        <dbReference type="Proteomes" id="UP000823405"/>
    </source>
</evidence>
<gene>
    <name evidence="1" type="ORF">BGZ97_005180</name>
</gene>